<protein>
    <recommendedName>
        <fullName evidence="1">HNH nuclease domain-containing protein</fullName>
    </recommendedName>
</protein>
<proteinExistence type="predicted"/>
<dbReference type="Pfam" id="PF13391">
    <property type="entry name" value="HNH_2"/>
    <property type="match status" value="1"/>
</dbReference>
<evidence type="ECO:0000313" key="3">
    <source>
        <dbReference type="Proteomes" id="UP000443353"/>
    </source>
</evidence>
<organism evidence="2 3">
    <name type="scientific">Massilia cellulosiltytica</name>
    <dbReference type="NCBI Taxonomy" id="2683234"/>
    <lineage>
        <taxon>Bacteria</taxon>
        <taxon>Pseudomonadati</taxon>
        <taxon>Pseudomonadota</taxon>
        <taxon>Betaproteobacteria</taxon>
        <taxon>Burkholderiales</taxon>
        <taxon>Oxalobacteraceae</taxon>
        <taxon>Telluria group</taxon>
        <taxon>Massilia</taxon>
    </lineage>
</organism>
<feature type="domain" description="HNH nuclease" evidence="1">
    <location>
        <begin position="191"/>
        <end position="240"/>
    </location>
</feature>
<evidence type="ECO:0000313" key="2">
    <source>
        <dbReference type="EMBL" id="MVW64177.1"/>
    </source>
</evidence>
<dbReference type="AlphaFoldDB" id="A0A7X3G5R7"/>
<gene>
    <name evidence="2" type="ORF">GPY61_30030</name>
</gene>
<dbReference type="Proteomes" id="UP000443353">
    <property type="component" value="Unassembled WGS sequence"/>
</dbReference>
<name>A0A7X3G5R7_9BURK</name>
<evidence type="ECO:0000259" key="1">
    <source>
        <dbReference type="Pfam" id="PF13391"/>
    </source>
</evidence>
<keyword evidence="3" id="KW-1185">Reference proteome</keyword>
<dbReference type="InterPro" id="IPR003615">
    <property type="entry name" value="HNH_nuc"/>
</dbReference>
<comment type="caution">
    <text evidence="2">The sequence shown here is derived from an EMBL/GenBank/DDBJ whole genome shotgun (WGS) entry which is preliminary data.</text>
</comment>
<reference evidence="2 3" key="1">
    <citation type="submission" date="2019-12" db="EMBL/GenBank/DDBJ databases">
        <authorList>
            <person name="Li C."/>
            <person name="Zhao J."/>
        </authorList>
    </citation>
    <scope>NUCLEOTIDE SEQUENCE [LARGE SCALE GENOMIC DNA]</scope>
    <source>
        <strain evidence="2 3">NEAU-DD11</strain>
    </source>
</reference>
<dbReference type="EMBL" id="WSES01000012">
    <property type="protein sequence ID" value="MVW64177.1"/>
    <property type="molecule type" value="Genomic_DNA"/>
</dbReference>
<sequence>MKSDVLGPVARPRLCSSTSACSRFLLTVVSYLEAFIFMKNKTFSTPDLQKMLRVSWDSGSEYIDLTEALNHQSDSENFRLCTDEIRRDGQTAFYYPVLRWISKDSFVLEYTDPGVFETGESAEGDLGTATYRHNDGTWTCLWKYAQQGFSVVKPKCALLDPAVERELELVRRAKRDRAFRNMILAADDKKCAITCEELPCLLDAAHVKEVKDDGSETLSNGLTLRKDIHALFDAKLIQINSDDGTIEFDKRLSSSYQALFSEFKTIRAETLNRIRENLLVRNGKKNTS</sequence>
<accession>A0A7X3G5R7</accession>